<keyword evidence="2" id="KW-0808">Transferase</keyword>
<dbReference type="PANTHER" id="PTHR33050">
    <property type="entry name" value="REVERSE TRANSCRIPTASE DOMAIN-CONTAINING PROTEIN"/>
    <property type="match status" value="1"/>
</dbReference>
<gene>
    <name evidence="2" type="ORF">OESDEN_05265</name>
</gene>
<dbReference type="PANTHER" id="PTHR33050:SF7">
    <property type="entry name" value="RIBONUCLEASE H"/>
    <property type="match status" value="1"/>
</dbReference>
<evidence type="ECO:0000313" key="3">
    <source>
        <dbReference type="Proteomes" id="UP000053660"/>
    </source>
</evidence>
<dbReference type="CDD" id="cd03714">
    <property type="entry name" value="RT_DIRS1"/>
    <property type="match status" value="1"/>
</dbReference>
<name>A0A0B1TFB7_OESDE</name>
<accession>A0A0B1TFB7</accession>
<sequence length="782" mass="88653">MPASVVGYLEIAATLLSGSLRDVIVLRRERVLRGLGLDPRRAMPSYRRLPLAGSTVVQRITQTVHPELFGRELRDELAAGESALAKSVQKLRQRSRHERSGNKAKRLVEIHSPKINQAAATPVQQVFSERIAGRFQDFADCWFKLTNDPLVRNTVMGYTLPFRETPSLTVPQYLCRHTSEALSTALEELLEKGAIAKARKGSPVWISTMFPIPKKDGTWRPIINLKPLNQFLKVPHFKMEGLHLVPEIVKQGDYCAKIDMTDAYFAVNIAEDSRPFLAFFWGSEIFWFTCLPFGLATAPYIYTKLMRVIMEHLRTHGIRLISYLDDWAFFAETAELLHQQLDYALRTFENLGLRINREKSILKPCQRIEFLGVILDTSLGVFELPQSKLAKIRDEAESLLCKGVVKAREIAKFLGRANFVGLVIPFSTHFTRALQGDLARSVSPHDTKSFENQVSLSERAREDLAWFRDHICEHSGASFCRNSPDITMSCDASKAGWGAVCCGLKTGGRWSRDESLDHINLLELKAIYFGLKSFGKKWRDTTVLIESDNTAAIAYVKKRGGTKSKHMSTVAKQIWEWTLGKNIRLLVTHRPGIQNREADKESRTFTREHAEWSLDPQTALTVFTHFGKPEVDLFASRLNAKLPHYYSLNYDPGAERIDSFAQNWSGIFGYAFPPFNLIGRTIRKAICDGTRIILITPLWKSQSWFPLALEHACRPPTLLRSQNLLLVDRDGNPHPLLKQKRFCLVAWEISPTPGKALALKLRRSARYWPAGLLTLSDNTNQP</sequence>
<dbReference type="AlphaFoldDB" id="A0A0B1TFB7"/>
<dbReference type="InterPro" id="IPR036397">
    <property type="entry name" value="RNaseH_sf"/>
</dbReference>
<dbReference type="OrthoDB" id="5867504at2759"/>
<dbReference type="InterPro" id="IPR043128">
    <property type="entry name" value="Rev_trsase/Diguanyl_cyclase"/>
</dbReference>
<dbReference type="GO" id="GO:0003964">
    <property type="term" value="F:RNA-directed DNA polymerase activity"/>
    <property type="evidence" value="ECO:0007669"/>
    <property type="project" value="UniProtKB-KW"/>
</dbReference>
<dbReference type="Gene3D" id="3.10.10.10">
    <property type="entry name" value="HIV Type 1 Reverse Transcriptase, subunit A, domain 1"/>
    <property type="match status" value="1"/>
</dbReference>
<dbReference type="CDD" id="cd09275">
    <property type="entry name" value="RNase_HI_RT_DIRS1"/>
    <property type="match status" value="1"/>
</dbReference>
<keyword evidence="3" id="KW-1185">Reference proteome</keyword>
<keyword evidence="2" id="KW-0695">RNA-directed DNA polymerase</keyword>
<dbReference type="InterPro" id="IPR000477">
    <property type="entry name" value="RT_dom"/>
</dbReference>
<feature type="domain" description="Reverse transcriptase" evidence="1">
    <location>
        <begin position="193"/>
        <end position="375"/>
    </location>
</feature>
<proteinExistence type="predicted"/>
<protein>
    <submittedName>
        <fullName evidence="2">Reverse transcriptase</fullName>
    </submittedName>
</protein>
<dbReference type="Gene3D" id="3.30.420.10">
    <property type="entry name" value="Ribonuclease H-like superfamily/Ribonuclease H"/>
    <property type="match status" value="1"/>
</dbReference>
<dbReference type="EMBL" id="KN550196">
    <property type="protein sequence ID" value="KHJ94801.1"/>
    <property type="molecule type" value="Genomic_DNA"/>
</dbReference>
<dbReference type="SUPFAM" id="SSF56672">
    <property type="entry name" value="DNA/RNA polymerases"/>
    <property type="match status" value="1"/>
</dbReference>
<dbReference type="GO" id="GO:0003676">
    <property type="term" value="F:nucleic acid binding"/>
    <property type="evidence" value="ECO:0007669"/>
    <property type="project" value="InterPro"/>
</dbReference>
<dbReference type="Pfam" id="PF00078">
    <property type="entry name" value="RVT_1"/>
    <property type="match status" value="1"/>
</dbReference>
<dbReference type="PROSITE" id="PS50878">
    <property type="entry name" value="RT_POL"/>
    <property type="match status" value="1"/>
</dbReference>
<dbReference type="Proteomes" id="UP000053660">
    <property type="component" value="Unassembled WGS sequence"/>
</dbReference>
<evidence type="ECO:0000313" key="2">
    <source>
        <dbReference type="EMBL" id="KHJ94801.1"/>
    </source>
</evidence>
<dbReference type="InterPro" id="IPR052055">
    <property type="entry name" value="Hepadnavirus_pol/RT"/>
</dbReference>
<evidence type="ECO:0000259" key="1">
    <source>
        <dbReference type="PROSITE" id="PS50878"/>
    </source>
</evidence>
<keyword evidence="2" id="KW-0548">Nucleotidyltransferase</keyword>
<reference evidence="2 3" key="1">
    <citation type="submission" date="2014-03" db="EMBL/GenBank/DDBJ databases">
        <title>Draft genome of the hookworm Oesophagostomum dentatum.</title>
        <authorList>
            <person name="Mitreva M."/>
        </authorList>
    </citation>
    <scope>NUCLEOTIDE SEQUENCE [LARGE SCALE GENOMIC DNA]</scope>
    <source>
        <strain evidence="2 3">OD-Hann</strain>
    </source>
</reference>
<dbReference type="Gene3D" id="3.30.70.270">
    <property type="match status" value="1"/>
</dbReference>
<dbReference type="InterPro" id="IPR043502">
    <property type="entry name" value="DNA/RNA_pol_sf"/>
</dbReference>
<organism evidence="2 3">
    <name type="scientific">Oesophagostomum dentatum</name>
    <name type="common">Nodular worm</name>
    <dbReference type="NCBI Taxonomy" id="61180"/>
    <lineage>
        <taxon>Eukaryota</taxon>
        <taxon>Metazoa</taxon>
        <taxon>Ecdysozoa</taxon>
        <taxon>Nematoda</taxon>
        <taxon>Chromadorea</taxon>
        <taxon>Rhabditida</taxon>
        <taxon>Rhabditina</taxon>
        <taxon>Rhabditomorpha</taxon>
        <taxon>Strongyloidea</taxon>
        <taxon>Strongylidae</taxon>
        <taxon>Oesophagostomum</taxon>
    </lineage>
</organism>